<dbReference type="Pfam" id="PF04082">
    <property type="entry name" value="Fungal_trans"/>
    <property type="match status" value="1"/>
</dbReference>
<evidence type="ECO:0000313" key="6">
    <source>
        <dbReference type="EMBL" id="KAH7123178.1"/>
    </source>
</evidence>
<comment type="subcellular location">
    <subcellularLocation>
        <location evidence="1">Nucleus</location>
    </subcellularLocation>
</comment>
<dbReference type="SMART" id="SM00066">
    <property type="entry name" value="GAL4"/>
    <property type="match status" value="1"/>
</dbReference>
<keyword evidence="2" id="KW-0479">Metal-binding</keyword>
<proteinExistence type="predicted"/>
<evidence type="ECO:0000313" key="7">
    <source>
        <dbReference type="Proteomes" id="UP000738349"/>
    </source>
</evidence>
<dbReference type="PROSITE" id="PS50048">
    <property type="entry name" value="ZN2_CY6_FUNGAL_2"/>
    <property type="match status" value="1"/>
</dbReference>
<dbReference type="Gene3D" id="4.10.240.10">
    <property type="entry name" value="Zn(2)-C6 fungal-type DNA-binding domain"/>
    <property type="match status" value="1"/>
</dbReference>
<dbReference type="GO" id="GO:0005634">
    <property type="term" value="C:nucleus"/>
    <property type="evidence" value="ECO:0007669"/>
    <property type="project" value="UniProtKB-SubCell"/>
</dbReference>
<dbReference type="GO" id="GO:0008270">
    <property type="term" value="F:zinc ion binding"/>
    <property type="evidence" value="ECO:0007669"/>
    <property type="project" value="InterPro"/>
</dbReference>
<dbReference type="GO" id="GO:0006351">
    <property type="term" value="P:DNA-templated transcription"/>
    <property type="evidence" value="ECO:0007669"/>
    <property type="project" value="InterPro"/>
</dbReference>
<dbReference type="InterPro" id="IPR036864">
    <property type="entry name" value="Zn2-C6_fun-type_DNA-bd_sf"/>
</dbReference>
<keyword evidence="3" id="KW-0539">Nucleus</keyword>
<reference evidence="6" key="1">
    <citation type="journal article" date="2021" name="Nat. Commun.">
        <title>Genetic determinants of endophytism in the Arabidopsis root mycobiome.</title>
        <authorList>
            <person name="Mesny F."/>
            <person name="Miyauchi S."/>
            <person name="Thiergart T."/>
            <person name="Pickel B."/>
            <person name="Atanasova L."/>
            <person name="Karlsson M."/>
            <person name="Huettel B."/>
            <person name="Barry K.W."/>
            <person name="Haridas S."/>
            <person name="Chen C."/>
            <person name="Bauer D."/>
            <person name="Andreopoulos W."/>
            <person name="Pangilinan J."/>
            <person name="LaButti K."/>
            <person name="Riley R."/>
            <person name="Lipzen A."/>
            <person name="Clum A."/>
            <person name="Drula E."/>
            <person name="Henrissat B."/>
            <person name="Kohler A."/>
            <person name="Grigoriev I.V."/>
            <person name="Martin F.M."/>
            <person name="Hacquard S."/>
        </authorList>
    </citation>
    <scope>NUCLEOTIDE SEQUENCE</scope>
    <source>
        <strain evidence="6">MPI-CAGE-AT-0147</strain>
    </source>
</reference>
<feature type="domain" description="Zn(2)-C6 fungal-type" evidence="5">
    <location>
        <begin position="17"/>
        <end position="45"/>
    </location>
</feature>
<dbReference type="GO" id="GO:0000981">
    <property type="term" value="F:DNA-binding transcription factor activity, RNA polymerase II-specific"/>
    <property type="evidence" value="ECO:0007669"/>
    <property type="project" value="InterPro"/>
</dbReference>
<evidence type="ECO:0000256" key="1">
    <source>
        <dbReference type="ARBA" id="ARBA00004123"/>
    </source>
</evidence>
<protein>
    <submittedName>
        <fullName evidence="6">Fungal-specific transcription factor domain-containing protein</fullName>
    </submittedName>
</protein>
<name>A0A9P9DPU4_9HYPO</name>
<keyword evidence="7" id="KW-1185">Reference proteome</keyword>
<dbReference type="GO" id="GO:0003677">
    <property type="term" value="F:DNA binding"/>
    <property type="evidence" value="ECO:0007669"/>
    <property type="project" value="InterPro"/>
</dbReference>
<dbReference type="CDD" id="cd00067">
    <property type="entry name" value="GAL4"/>
    <property type="match status" value="1"/>
</dbReference>
<comment type="caution">
    <text evidence="6">The sequence shown here is derived from an EMBL/GenBank/DDBJ whole genome shotgun (WGS) entry which is preliminary data.</text>
</comment>
<dbReference type="Proteomes" id="UP000738349">
    <property type="component" value="Unassembled WGS sequence"/>
</dbReference>
<evidence type="ECO:0000259" key="5">
    <source>
        <dbReference type="PROSITE" id="PS50048"/>
    </source>
</evidence>
<dbReference type="Pfam" id="PF00172">
    <property type="entry name" value="Zn_clus"/>
    <property type="match status" value="1"/>
</dbReference>
<sequence length="711" mass="78729">MSADAASAPQRYSRVMACAICQHRKIKCDRKEPCSNCVKANVPCTPGVPTPPRRRRRPNQDLRERLARCEGLLLQCAGTDERAATHSAKAHFPLTPSTHGAPEPEPPVSRPSSDGSPQSPRPAGMMVQDESGLRFMDSHIWTSIYDELQGMRDIVDTEDRGAVGATSCEDAIHDSGVDLLLSGDDPTIRAEYLQPDPVHVFRLWQLFLDRVNPLGKVIHVPTVQPYVMEAAAKISNVSLPQQALLFSIYAIAITSVSDDECAAMFNMSRDTAVHRFTLGAKLSLIRFNFLKNYDMAVLQALILFLWSLQGRHDRYRAWIISGVIVRIAQKAGYHRDGEFLNLKPFETEMRRRIWWQIVVLDSTLAMASGLSPSLLPMNWDTKEPLNLNDADLFPNSTEPLYQRQGPTEMAFCLILHRVYKLSIAAASPAGEMPSLGEPISRQASGGKSIADGVQATLAKASGAAAELDRAVRELEEKYVDPKAGNAHVAALGLRPMLIKKLDGMAPCPERPGSGLETSSAEENVFRTLVASLEHGCEAYEQMAACKFEWSMKLHFRLDMFAAFTGQLHHRPTGPLSDRGWKVVEKIYHQHPELFDMTQKQNIAQAHYALRSWNTRETAITQAGQRIEKPPFIDQLQEALLALDCQASWQSSWVPPSTLMQELSPLDHLVEGSGPSEPNWASWGDSLADSGGQLPQTSFASYLGGDMNSRNN</sequence>
<organism evidence="6 7">
    <name type="scientific">Dactylonectria macrodidyma</name>
    <dbReference type="NCBI Taxonomy" id="307937"/>
    <lineage>
        <taxon>Eukaryota</taxon>
        <taxon>Fungi</taxon>
        <taxon>Dikarya</taxon>
        <taxon>Ascomycota</taxon>
        <taxon>Pezizomycotina</taxon>
        <taxon>Sordariomycetes</taxon>
        <taxon>Hypocreomycetidae</taxon>
        <taxon>Hypocreales</taxon>
        <taxon>Nectriaceae</taxon>
        <taxon>Dactylonectria</taxon>
    </lineage>
</organism>
<evidence type="ECO:0000256" key="2">
    <source>
        <dbReference type="ARBA" id="ARBA00022723"/>
    </source>
</evidence>
<dbReference type="PANTHER" id="PTHR31001">
    <property type="entry name" value="UNCHARACTERIZED TRANSCRIPTIONAL REGULATORY PROTEIN"/>
    <property type="match status" value="1"/>
</dbReference>
<dbReference type="InterPro" id="IPR050613">
    <property type="entry name" value="Sec_Metabolite_Reg"/>
</dbReference>
<evidence type="ECO:0000256" key="4">
    <source>
        <dbReference type="SAM" id="MobiDB-lite"/>
    </source>
</evidence>
<dbReference type="SUPFAM" id="SSF57701">
    <property type="entry name" value="Zn2/Cys6 DNA-binding domain"/>
    <property type="match status" value="1"/>
</dbReference>
<dbReference type="InterPro" id="IPR007219">
    <property type="entry name" value="XnlR_reg_dom"/>
</dbReference>
<gene>
    <name evidence="6" type="ORF">EDB81DRAFT_913371</name>
</gene>
<dbReference type="OrthoDB" id="2269373at2759"/>
<dbReference type="SMART" id="SM00906">
    <property type="entry name" value="Fungal_trans"/>
    <property type="match status" value="1"/>
</dbReference>
<feature type="region of interest" description="Disordered" evidence="4">
    <location>
        <begin position="84"/>
        <end position="125"/>
    </location>
</feature>
<dbReference type="PANTHER" id="PTHR31001:SF85">
    <property type="entry name" value="ZN(II)2CYS6 TRANSCRIPTION FACTOR (EUROFUNG)"/>
    <property type="match status" value="1"/>
</dbReference>
<evidence type="ECO:0000256" key="3">
    <source>
        <dbReference type="ARBA" id="ARBA00023242"/>
    </source>
</evidence>
<dbReference type="InterPro" id="IPR001138">
    <property type="entry name" value="Zn2Cys6_DnaBD"/>
</dbReference>
<dbReference type="CDD" id="cd12148">
    <property type="entry name" value="fungal_TF_MHR"/>
    <property type="match status" value="1"/>
</dbReference>
<dbReference type="AlphaFoldDB" id="A0A9P9DPU4"/>
<dbReference type="EMBL" id="JAGMUV010000023">
    <property type="protein sequence ID" value="KAH7123178.1"/>
    <property type="molecule type" value="Genomic_DNA"/>
</dbReference>
<accession>A0A9P9DPU4</accession>